<name>A0A6J4LXU9_9BACT</name>
<feature type="non-terminal residue" evidence="1">
    <location>
        <position position="1"/>
    </location>
</feature>
<evidence type="ECO:0000313" key="1">
    <source>
        <dbReference type="EMBL" id="CAA9343820.1"/>
    </source>
</evidence>
<gene>
    <name evidence="1" type="ORF">AVDCRST_MAG40-2531</name>
</gene>
<reference evidence="1" key="1">
    <citation type="submission" date="2020-02" db="EMBL/GenBank/DDBJ databases">
        <authorList>
            <person name="Meier V. D."/>
        </authorList>
    </citation>
    <scope>NUCLEOTIDE SEQUENCE</scope>
    <source>
        <strain evidence="1">AVDCRST_MAG40</strain>
    </source>
</reference>
<sequence>GYAKTGWADVHVFDHDGALVHSETVALVYERPAGDGGDVFRLDGAVFEGATAVPGSADPRPDVRLVQYRLYAEVGGRVVSDGRLHECVLRSDVASG</sequence>
<dbReference type="EMBL" id="CADCTX010000721">
    <property type="protein sequence ID" value="CAA9343820.1"/>
    <property type="molecule type" value="Genomic_DNA"/>
</dbReference>
<proteinExistence type="predicted"/>
<accession>A0A6J4LXU9</accession>
<organism evidence="1">
    <name type="scientific">uncultured Gemmatimonadaceae bacterium</name>
    <dbReference type="NCBI Taxonomy" id="246130"/>
    <lineage>
        <taxon>Bacteria</taxon>
        <taxon>Pseudomonadati</taxon>
        <taxon>Gemmatimonadota</taxon>
        <taxon>Gemmatimonadia</taxon>
        <taxon>Gemmatimonadales</taxon>
        <taxon>Gemmatimonadaceae</taxon>
        <taxon>environmental samples</taxon>
    </lineage>
</organism>
<dbReference type="AlphaFoldDB" id="A0A6J4LXU9"/>
<protein>
    <submittedName>
        <fullName evidence="1">Uncharacterized protein</fullName>
    </submittedName>
</protein>